<dbReference type="AlphaFoldDB" id="A0A1G7CMD1"/>
<dbReference type="InterPro" id="IPR011330">
    <property type="entry name" value="Glyco_hydro/deAcase_b/a-brl"/>
</dbReference>
<dbReference type="STRING" id="639004.SAMN04488239_11889"/>
<dbReference type="OrthoDB" id="6086702at2"/>
<dbReference type="GO" id="GO:0005975">
    <property type="term" value="P:carbohydrate metabolic process"/>
    <property type="evidence" value="ECO:0007669"/>
    <property type="project" value="InterPro"/>
</dbReference>
<dbReference type="Gene3D" id="3.20.20.370">
    <property type="entry name" value="Glycoside hydrolase/deacetylase"/>
    <property type="match status" value="1"/>
</dbReference>
<dbReference type="RefSeq" id="WP_093036341.1">
    <property type="nucleotide sequence ID" value="NZ_FMZV01000018.1"/>
</dbReference>
<accession>A0A1G7CMD1</accession>
<evidence type="ECO:0000313" key="2">
    <source>
        <dbReference type="Proteomes" id="UP000199628"/>
    </source>
</evidence>
<dbReference type="CDD" id="cd10928">
    <property type="entry name" value="CE4_u4"/>
    <property type="match status" value="1"/>
</dbReference>
<evidence type="ECO:0008006" key="3">
    <source>
        <dbReference type="Google" id="ProtNLM"/>
    </source>
</evidence>
<dbReference type="InterPro" id="IPR049591">
    <property type="entry name" value="CE4_u4-like"/>
</dbReference>
<reference evidence="2" key="1">
    <citation type="submission" date="2016-10" db="EMBL/GenBank/DDBJ databases">
        <authorList>
            <person name="Varghese N."/>
            <person name="Submissions S."/>
        </authorList>
    </citation>
    <scope>NUCLEOTIDE SEQUENCE [LARGE SCALE GENOMIC DNA]</scope>
    <source>
        <strain evidence="2">CGMCC 1.9108</strain>
    </source>
</reference>
<evidence type="ECO:0000313" key="1">
    <source>
        <dbReference type="EMBL" id="SDE40498.1"/>
    </source>
</evidence>
<organism evidence="1 2">
    <name type="scientific">Ruegeria marina</name>
    <dbReference type="NCBI Taxonomy" id="639004"/>
    <lineage>
        <taxon>Bacteria</taxon>
        <taxon>Pseudomonadati</taxon>
        <taxon>Pseudomonadota</taxon>
        <taxon>Alphaproteobacteria</taxon>
        <taxon>Rhodobacterales</taxon>
        <taxon>Roseobacteraceae</taxon>
        <taxon>Ruegeria</taxon>
    </lineage>
</organism>
<protein>
    <recommendedName>
        <fullName evidence="3">Polysaccharide deacetylase</fullName>
    </recommendedName>
</protein>
<dbReference type="EMBL" id="FMZV01000018">
    <property type="protein sequence ID" value="SDE40498.1"/>
    <property type="molecule type" value="Genomic_DNA"/>
</dbReference>
<name>A0A1G7CMD1_9RHOB</name>
<dbReference type="Proteomes" id="UP000199628">
    <property type="component" value="Unassembled WGS sequence"/>
</dbReference>
<proteinExistence type="predicted"/>
<sequence length="254" mass="28717">MKPDWKPLDEELARWHDNGLRLRLWWRDDDAISVTPALNRLAALATRLGLPVHLAVIPALVRPDLADWAASHPQIVPVVHGWAHENHAPASEKKAEFRLHRPVEDIEADARAGLARMSEVFGPAVRPMFVPPWNRIAPEVVQTLPALGYRVLSTATPRKTPLAAPGLEQVNTHLDPIDWRGSRSAIDPQRLIRQITGQLADRRQGDADNDEPYGILTHHLVHDEAIWTVVEALMERLTSAPYHPWTVERKEDRQ</sequence>
<dbReference type="SUPFAM" id="SSF88713">
    <property type="entry name" value="Glycoside hydrolase/deacetylase"/>
    <property type="match status" value="1"/>
</dbReference>
<keyword evidence="2" id="KW-1185">Reference proteome</keyword>
<gene>
    <name evidence="1" type="ORF">SAMN04488239_11889</name>
</gene>